<dbReference type="GO" id="GO:0016055">
    <property type="term" value="P:Wnt signaling pathway"/>
    <property type="evidence" value="ECO:0007669"/>
    <property type="project" value="UniProtKB-KW"/>
</dbReference>
<feature type="compositionally biased region" description="Basic and acidic residues" evidence="10">
    <location>
        <begin position="39"/>
        <end position="53"/>
    </location>
</feature>
<dbReference type="GO" id="GO:0051255">
    <property type="term" value="P:spindle midzone assembly"/>
    <property type="evidence" value="ECO:0007669"/>
    <property type="project" value="UniProtKB-UniRule"/>
</dbReference>
<dbReference type="GO" id="GO:0031982">
    <property type="term" value="C:vesicle"/>
    <property type="evidence" value="ECO:0007669"/>
    <property type="project" value="Ensembl"/>
</dbReference>
<dbReference type="GO" id="GO:0051168">
    <property type="term" value="P:nuclear export"/>
    <property type="evidence" value="ECO:0007669"/>
    <property type="project" value="UniProtKB-UniRule"/>
</dbReference>
<evidence type="ECO:0000313" key="11">
    <source>
        <dbReference type="Ensembl" id="ENSMODP00000014983.2"/>
    </source>
</evidence>
<dbReference type="GO" id="GO:0072197">
    <property type="term" value="P:ureter morphogenesis"/>
    <property type="evidence" value="ECO:0007669"/>
    <property type="project" value="Ensembl"/>
</dbReference>
<dbReference type="InParanoid" id="F7CV17"/>
<dbReference type="HAMAP" id="MF_03026">
    <property type="entry name" value="LZTS2"/>
    <property type="match status" value="1"/>
</dbReference>
<evidence type="ECO:0000256" key="10">
    <source>
        <dbReference type="SAM" id="MobiDB-lite"/>
    </source>
</evidence>
<organism evidence="11 12">
    <name type="scientific">Monodelphis domestica</name>
    <name type="common">Gray short-tailed opossum</name>
    <dbReference type="NCBI Taxonomy" id="13616"/>
    <lineage>
        <taxon>Eukaryota</taxon>
        <taxon>Metazoa</taxon>
        <taxon>Chordata</taxon>
        <taxon>Craniata</taxon>
        <taxon>Vertebrata</taxon>
        <taxon>Euteleostomi</taxon>
        <taxon>Mammalia</taxon>
        <taxon>Metatheria</taxon>
        <taxon>Didelphimorphia</taxon>
        <taxon>Didelphidae</taxon>
        <taxon>Monodelphis</taxon>
    </lineage>
</organism>
<reference evidence="11 12" key="1">
    <citation type="journal article" date="2007" name="Nature">
        <title>Genome of the marsupial Monodelphis domestica reveals innovation in non-coding sequences.</title>
        <authorList>
            <person name="Mikkelsen T.S."/>
            <person name="Wakefield M.J."/>
            <person name="Aken B."/>
            <person name="Amemiya C.T."/>
            <person name="Chang J.L."/>
            <person name="Duke S."/>
            <person name="Garber M."/>
            <person name="Gentles A.J."/>
            <person name="Goodstadt L."/>
            <person name="Heger A."/>
            <person name="Jurka J."/>
            <person name="Kamal M."/>
            <person name="Mauceli E."/>
            <person name="Searle S.M."/>
            <person name="Sharpe T."/>
            <person name="Baker M.L."/>
            <person name="Batzer M.A."/>
            <person name="Benos P.V."/>
            <person name="Belov K."/>
            <person name="Clamp M."/>
            <person name="Cook A."/>
            <person name="Cuff J."/>
            <person name="Das R."/>
            <person name="Davidow L."/>
            <person name="Deakin J.E."/>
            <person name="Fazzari M.J."/>
            <person name="Glass J.L."/>
            <person name="Grabherr M."/>
            <person name="Greally J.M."/>
            <person name="Gu W."/>
            <person name="Hore T.A."/>
            <person name="Huttley G.A."/>
            <person name="Kleber M."/>
            <person name="Jirtle R.L."/>
            <person name="Koina E."/>
            <person name="Lee J.T."/>
            <person name="Mahony S."/>
            <person name="Marra M.A."/>
            <person name="Miller R.D."/>
            <person name="Nicholls R.D."/>
            <person name="Oda M."/>
            <person name="Papenfuss A.T."/>
            <person name="Parra Z.E."/>
            <person name="Pollock D.D."/>
            <person name="Ray D.A."/>
            <person name="Schein J.E."/>
            <person name="Speed T.P."/>
            <person name="Thompson K."/>
            <person name="VandeBerg J.L."/>
            <person name="Wade C.M."/>
            <person name="Walker J.A."/>
            <person name="Waters P.D."/>
            <person name="Webber C."/>
            <person name="Weidman J.R."/>
            <person name="Xie X."/>
            <person name="Zody M.C."/>
            <person name="Baldwin J."/>
            <person name="Abdouelleil A."/>
            <person name="Abdulkadir J."/>
            <person name="Abebe A."/>
            <person name="Abera B."/>
            <person name="Abreu J."/>
            <person name="Acer S.C."/>
            <person name="Aftuck L."/>
            <person name="Alexander A."/>
            <person name="An P."/>
            <person name="Anderson E."/>
            <person name="Anderson S."/>
            <person name="Arachi H."/>
            <person name="Azer M."/>
            <person name="Bachantsang P."/>
            <person name="Barry A."/>
            <person name="Bayul T."/>
            <person name="Berlin A."/>
            <person name="Bessette D."/>
            <person name="Bloom T."/>
            <person name="Bloom T."/>
            <person name="Boguslavskiy L."/>
            <person name="Bonnet C."/>
            <person name="Boukhgalter B."/>
            <person name="Bourzgui I."/>
            <person name="Brown A."/>
            <person name="Cahill P."/>
            <person name="Channer S."/>
            <person name="Cheshatsang Y."/>
            <person name="Chuda L."/>
            <person name="Citroen M."/>
            <person name="Collymore A."/>
            <person name="Cooke P."/>
            <person name="Costello M."/>
            <person name="D'Aco K."/>
            <person name="Daza R."/>
            <person name="De Haan G."/>
            <person name="DeGray S."/>
            <person name="DeMaso C."/>
            <person name="Dhargay N."/>
            <person name="Dooley K."/>
            <person name="Dooley E."/>
            <person name="Doricent M."/>
            <person name="Dorje P."/>
            <person name="Dorjee K."/>
            <person name="Dupes A."/>
            <person name="Elong R."/>
            <person name="Falk J."/>
            <person name="Farina A."/>
            <person name="Faro S."/>
            <person name="Ferguson D."/>
            <person name="Fisher S."/>
            <person name="Foley C.D."/>
            <person name="Franke A."/>
            <person name="Friedrich D."/>
            <person name="Gadbois L."/>
            <person name="Gearin G."/>
            <person name="Gearin C.R."/>
            <person name="Giannoukos G."/>
            <person name="Goode T."/>
            <person name="Graham J."/>
            <person name="Grandbois E."/>
            <person name="Grewal S."/>
            <person name="Gyaltsen K."/>
            <person name="Hafez N."/>
            <person name="Hagos B."/>
            <person name="Hall J."/>
            <person name="Henson C."/>
            <person name="Hollinger A."/>
            <person name="Honan T."/>
            <person name="Huard M.D."/>
            <person name="Hughes L."/>
            <person name="Hurhula B."/>
            <person name="Husby M.E."/>
            <person name="Kamat A."/>
            <person name="Kanga B."/>
            <person name="Kashin S."/>
            <person name="Khazanovich D."/>
            <person name="Kisner P."/>
            <person name="Lance K."/>
            <person name="Lara M."/>
            <person name="Lee W."/>
            <person name="Lennon N."/>
            <person name="Letendre F."/>
            <person name="LeVine R."/>
            <person name="Lipovsky A."/>
            <person name="Liu X."/>
            <person name="Liu J."/>
            <person name="Liu S."/>
            <person name="Lokyitsang T."/>
            <person name="Lokyitsang Y."/>
            <person name="Lubonja R."/>
            <person name="Lui A."/>
            <person name="MacDonald P."/>
            <person name="Magnisalis V."/>
            <person name="Maru K."/>
            <person name="Matthews C."/>
            <person name="McCusker W."/>
            <person name="McDonough S."/>
            <person name="Mehta T."/>
            <person name="Meldrim J."/>
            <person name="Meneus L."/>
            <person name="Mihai O."/>
            <person name="Mihalev A."/>
            <person name="Mihova T."/>
            <person name="Mittelman R."/>
            <person name="Mlenga V."/>
            <person name="Montmayeur A."/>
            <person name="Mulrain L."/>
            <person name="Navidi A."/>
            <person name="Naylor J."/>
            <person name="Negash T."/>
            <person name="Nguyen T."/>
            <person name="Nguyen N."/>
            <person name="Nicol R."/>
            <person name="Norbu C."/>
            <person name="Norbu N."/>
            <person name="Novod N."/>
            <person name="O'Neill B."/>
            <person name="Osman S."/>
            <person name="Markiewicz E."/>
            <person name="Oyono O.L."/>
            <person name="Patti C."/>
            <person name="Phunkhang P."/>
            <person name="Pierre F."/>
            <person name="Priest M."/>
            <person name="Raghuraman S."/>
            <person name="Rege F."/>
            <person name="Reyes R."/>
            <person name="Rise C."/>
            <person name="Rogov P."/>
            <person name="Ross K."/>
            <person name="Ryan E."/>
            <person name="Settipalli S."/>
            <person name="Shea T."/>
            <person name="Sherpa N."/>
            <person name="Shi L."/>
            <person name="Shih D."/>
            <person name="Sparrow T."/>
            <person name="Spaulding J."/>
            <person name="Stalker J."/>
            <person name="Stange-Thomann N."/>
            <person name="Stavropoulos S."/>
            <person name="Stone C."/>
            <person name="Strader C."/>
            <person name="Tesfaye S."/>
            <person name="Thomson T."/>
            <person name="Thoulutsang Y."/>
            <person name="Thoulutsang D."/>
            <person name="Topham K."/>
            <person name="Topping I."/>
            <person name="Tsamla T."/>
            <person name="Vassiliev H."/>
            <person name="Vo A."/>
            <person name="Wangchuk T."/>
            <person name="Wangdi T."/>
            <person name="Weiand M."/>
            <person name="Wilkinson J."/>
            <person name="Wilson A."/>
            <person name="Yadav S."/>
            <person name="Young G."/>
            <person name="Yu Q."/>
            <person name="Zembek L."/>
            <person name="Zhong D."/>
            <person name="Zimmer A."/>
            <person name="Zwirko Z."/>
            <person name="Jaffe D.B."/>
            <person name="Alvarez P."/>
            <person name="Brockman W."/>
            <person name="Butler J."/>
            <person name="Chin C."/>
            <person name="Gnerre S."/>
            <person name="MacCallum I."/>
            <person name="Graves J.A."/>
            <person name="Ponting C.P."/>
            <person name="Breen M."/>
            <person name="Samollow P.B."/>
            <person name="Lander E.S."/>
            <person name="Lindblad-Toh K."/>
        </authorList>
    </citation>
    <scope>NUCLEOTIDE SEQUENCE [LARGE SCALE GENOMIC DNA]</scope>
</reference>
<evidence type="ECO:0000256" key="3">
    <source>
        <dbReference type="ARBA" id="ARBA00022687"/>
    </source>
</evidence>
<feature type="compositionally biased region" description="Polar residues" evidence="10">
    <location>
        <begin position="291"/>
        <end position="311"/>
    </location>
</feature>
<keyword evidence="4 9" id="KW-0493">Microtubule</keyword>
<dbReference type="GO" id="GO:0090090">
    <property type="term" value="P:negative regulation of canonical Wnt signaling pathway"/>
    <property type="evidence" value="ECO:0000318"/>
    <property type="project" value="GO_Central"/>
</dbReference>
<protein>
    <recommendedName>
        <fullName evidence="9">Leucine zipper putative tumor suppressor 2</fullName>
    </recommendedName>
    <alternativeName>
        <fullName evidence="9">Protein LAPSER1</fullName>
    </alternativeName>
</protein>
<dbReference type="FunCoup" id="F7CV17">
    <property type="interactions" value="296"/>
</dbReference>
<dbReference type="InterPro" id="IPR045329">
    <property type="entry name" value="LZTS"/>
</dbReference>
<feature type="compositionally biased region" description="Gly residues" evidence="10">
    <location>
        <begin position="330"/>
        <end position="342"/>
    </location>
</feature>
<dbReference type="Ensembl" id="ENSMODT00000015258.3">
    <property type="protein sequence ID" value="ENSMODP00000014983.2"/>
    <property type="gene ID" value="ENSMODG00000011955.3"/>
</dbReference>
<dbReference type="PANTHER" id="PTHR19354">
    <property type="entry name" value="ZIPPER PUTATIVE TUMOR SUPPRESSOR 2 HOMOLOG-LIKE PROTEIN-RELATED"/>
    <property type="match status" value="1"/>
</dbReference>
<feature type="compositionally biased region" description="Pro residues" evidence="10">
    <location>
        <begin position="390"/>
        <end position="402"/>
    </location>
</feature>
<dbReference type="GO" id="GO:0048144">
    <property type="term" value="P:fibroblast proliferation"/>
    <property type="evidence" value="ECO:0007669"/>
    <property type="project" value="Ensembl"/>
</dbReference>
<comment type="function">
    <text evidence="9">Negative regulator of katanin-mediated microtubule severing and release from the centrosome. Required for central spindle formation and the completion of cytokinesis. May negatively regulate axonal outgrowth by preventing the formation of microtubule bundles that are necessary for transport within the elongating axon. Negative regulator of the Wnt signaling pathway. Represses beta-catenin-mediated transcriptional activation by promoting the nuclear exclusion of beta-catenin.</text>
</comment>
<evidence type="ECO:0000256" key="4">
    <source>
        <dbReference type="ARBA" id="ARBA00022701"/>
    </source>
</evidence>
<dbReference type="GO" id="GO:0051013">
    <property type="term" value="P:microtubule severing"/>
    <property type="evidence" value="ECO:0007669"/>
    <property type="project" value="UniProtKB-UniRule"/>
</dbReference>
<keyword evidence="2 9" id="KW-0132">Cell division</keyword>
<comment type="subcellular location">
    <subcellularLocation>
        <location evidence="9">Cytoplasm</location>
    </subcellularLocation>
    <subcellularLocation>
        <location evidence="9">Cytoplasm</location>
        <location evidence="9">Cytoskeleton</location>
        <location evidence="9">Microtubule organizing center</location>
        <location evidence="9">Centrosome</location>
    </subcellularLocation>
    <text evidence="9">Localized to the centrosome throughout the cell cycle. Localized to the midbody in cells undergoing cytokinesis.</text>
</comment>
<name>F7CV17_MONDO</name>
<dbReference type="eggNOG" id="ENOG502QWFS">
    <property type="taxonomic scope" value="Eukaryota"/>
</dbReference>
<evidence type="ECO:0000256" key="5">
    <source>
        <dbReference type="ARBA" id="ARBA00022776"/>
    </source>
</evidence>
<evidence type="ECO:0000256" key="8">
    <source>
        <dbReference type="ARBA" id="ARBA00023306"/>
    </source>
</evidence>
<dbReference type="GeneTree" id="ENSGT00940000154078"/>
<reference evidence="11" key="3">
    <citation type="submission" date="2025-09" db="UniProtKB">
        <authorList>
            <consortium name="Ensembl"/>
        </authorList>
    </citation>
    <scope>IDENTIFICATION</scope>
</reference>
<feature type="region of interest" description="Disordered" evidence="10">
    <location>
        <begin position="17"/>
        <end position="60"/>
    </location>
</feature>
<dbReference type="Proteomes" id="UP000002280">
    <property type="component" value="Chromosome 1"/>
</dbReference>
<dbReference type="Pfam" id="PF06818">
    <property type="entry name" value="Fez1"/>
    <property type="match status" value="1"/>
</dbReference>
<feature type="coiled-coil region" evidence="9">
    <location>
        <begin position="657"/>
        <end position="737"/>
    </location>
</feature>
<feature type="coiled-coil region" evidence="9">
    <location>
        <begin position="411"/>
        <end position="584"/>
    </location>
</feature>
<feature type="compositionally biased region" description="Pro residues" evidence="10">
    <location>
        <begin position="20"/>
        <end position="29"/>
    </location>
</feature>
<dbReference type="GO" id="GO:0005813">
    <property type="term" value="C:centrosome"/>
    <property type="evidence" value="ECO:0007669"/>
    <property type="project" value="UniProtKB-SubCell"/>
</dbReference>
<accession>F7CV17</accession>
<keyword evidence="3 9" id="KW-0879">Wnt signaling pathway</keyword>
<proteinExistence type="inferred from homology"/>
<dbReference type="HOGENOM" id="CLU_026379_2_0_1"/>
<feature type="short sequence motif" description="Nuclear export signal" evidence="9">
    <location>
        <begin position="720"/>
        <end position="729"/>
    </location>
</feature>
<dbReference type="GO" id="GO:0030496">
    <property type="term" value="C:midbody"/>
    <property type="evidence" value="ECO:0007669"/>
    <property type="project" value="UniProtKB-UniRule"/>
</dbReference>
<dbReference type="STRING" id="13616.ENSMODP00000014983"/>
<feature type="compositionally biased region" description="Low complexity" evidence="10">
    <location>
        <begin position="348"/>
        <end position="364"/>
    </location>
</feature>
<dbReference type="GO" id="GO:0060682">
    <property type="term" value="P:primary ureteric bud growth"/>
    <property type="evidence" value="ECO:0007669"/>
    <property type="project" value="Ensembl"/>
</dbReference>
<comment type="subunit">
    <text evidence="9">Interacts with KATNB1. Also interacts with CTNNB1, gamma-tubulin and KIF23.</text>
</comment>
<comment type="similarity">
    <text evidence="9">Belongs to the LZTS2 family.</text>
</comment>
<dbReference type="GO" id="GO:0048147">
    <property type="term" value="P:negative regulation of fibroblast proliferation"/>
    <property type="evidence" value="ECO:0007669"/>
    <property type="project" value="Ensembl"/>
</dbReference>
<dbReference type="GO" id="GO:0005874">
    <property type="term" value="C:microtubule"/>
    <property type="evidence" value="ECO:0007669"/>
    <property type="project" value="UniProtKB-KW"/>
</dbReference>
<dbReference type="GO" id="GO:0005829">
    <property type="term" value="C:cytosol"/>
    <property type="evidence" value="ECO:0007669"/>
    <property type="project" value="Ensembl"/>
</dbReference>
<dbReference type="PANTHER" id="PTHR19354:SF4">
    <property type="entry name" value="ZIPPER PUTATIVE TUMOR SUPPRESSOR 2-RELATED"/>
    <property type="match status" value="1"/>
</dbReference>
<keyword evidence="1 9" id="KW-0963">Cytoplasm</keyword>
<evidence type="ECO:0000256" key="2">
    <source>
        <dbReference type="ARBA" id="ARBA00022618"/>
    </source>
</evidence>
<evidence type="ECO:0000256" key="6">
    <source>
        <dbReference type="ARBA" id="ARBA00023054"/>
    </source>
</evidence>
<keyword evidence="8 9" id="KW-0131">Cell cycle</keyword>
<feature type="region of interest" description="Disordered" evidence="10">
    <location>
        <begin position="636"/>
        <end position="657"/>
    </location>
</feature>
<gene>
    <name evidence="9 11" type="primary">LZTS2</name>
    <name evidence="9" type="synonym">LAPSER1</name>
</gene>
<dbReference type="GO" id="GO:0000281">
    <property type="term" value="P:mitotic cytokinesis"/>
    <property type="evidence" value="ECO:0007669"/>
    <property type="project" value="UniProtKB-UniRule"/>
</dbReference>
<dbReference type="AlphaFoldDB" id="F7CV17"/>
<dbReference type="OMA" id="LQHNYVQ"/>
<evidence type="ECO:0000256" key="9">
    <source>
        <dbReference type="HAMAP-Rule" id="MF_03026"/>
    </source>
</evidence>
<reference evidence="11" key="2">
    <citation type="submission" date="2025-08" db="UniProtKB">
        <authorList>
            <consortium name="Ensembl"/>
        </authorList>
    </citation>
    <scope>IDENTIFICATION</scope>
</reference>
<keyword evidence="7 9" id="KW-0206">Cytoskeleton</keyword>
<feature type="region of interest" description="Disordered" evidence="10">
    <location>
        <begin position="251"/>
        <end position="405"/>
    </location>
</feature>
<dbReference type="GO" id="GO:0005886">
    <property type="term" value="C:plasma membrane"/>
    <property type="evidence" value="ECO:0007669"/>
    <property type="project" value="Ensembl"/>
</dbReference>
<keyword evidence="6 9" id="KW-0175">Coiled coil</keyword>
<sequence length="758" mass="81514">MEPGRVGGAGPCSLWCGPACPAPPRPAPPAWAGDGSGRSSREASAGREPEPEPRGSPQRQVAFKACGQATVPPAMAIVQTLAVPLEATPESAAPHPPHLPTMGSVSSLISGRPCPGGGPAPCHHTPSGPPFFRQQDGLLLRGGGCRVQEPLCPPVPTRKPMGNAGFAYINEDFRGDSPSSPCSDTEDVREQARSAHLRGPPPKLIPVSGKLEKNMEKILIRPTAFKPVLPKPRGPPSLPAFLGPRAGVGGLSGSQGSLTQLFGGPASSSSSSSSSSAEKPLTLSGWASGCPSGTLSDSGRNSLSSLPTYSTGGAEPVGGSPVGHLPSDGPGRGVLPGTGGSHRGVPIGPSNSDSGRSSSSKSTGSRGGLLSGGGTRVSPDSGSCGDRSPLPGPPPPPPPPLPDESLLRCALQEKLREREAELQQLRDSLDENEAAICQVYEEKQRRWQREREELQEGCVAQVKQATQRAQRAQQLLQLQVFQLQQEKRQLQDDFAQLLQEREQLERRCAAFEREQNELGPRLEETKWEVCQKSGEISLLKQQLKESQAELVQKGSELAALRVALREARASLRASEGRARGLQEAARARELELEVCTHELHRRKNEAEWLREKAGQLDVAVAGLRGAQEPLPVPAPDPFLMSESDEAKAQRAAAAGAGGSLRAQVERLRAELQQERRRAEEQQGGFESERLAWQAEKEQVIRYQKQLQHNYIQMYRRNRQLEQELRHLSLELEARDLADYSLPETPPCVHLEEITATEI</sequence>
<keyword evidence="5 9" id="KW-0498">Mitosis</keyword>
<evidence type="ECO:0000256" key="1">
    <source>
        <dbReference type="ARBA" id="ARBA00022490"/>
    </source>
</evidence>
<evidence type="ECO:0000256" key="7">
    <source>
        <dbReference type="ARBA" id="ARBA00023212"/>
    </source>
</evidence>
<feature type="compositionally biased region" description="Low complexity" evidence="10">
    <location>
        <begin position="254"/>
        <end position="276"/>
    </location>
</feature>
<feature type="compositionally biased region" description="Gly residues" evidence="10">
    <location>
        <begin position="365"/>
        <end position="375"/>
    </location>
</feature>
<evidence type="ECO:0000313" key="12">
    <source>
        <dbReference type="Proteomes" id="UP000002280"/>
    </source>
</evidence>
<dbReference type="GO" id="GO:1900181">
    <property type="term" value="P:negative regulation of protein localization to nucleus"/>
    <property type="evidence" value="ECO:0007669"/>
    <property type="project" value="Ensembl"/>
</dbReference>
<feature type="region of interest" description="Disordered" evidence="10">
    <location>
        <begin position="175"/>
        <end position="208"/>
    </location>
</feature>
<dbReference type="InterPro" id="IPR028597">
    <property type="entry name" value="LZTS2"/>
</dbReference>
<dbReference type="Bgee" id="ENSMODG00000011955">
    <property type="expression patterns" value="Expressed in hindlimb bud and 19 other cell types or tissues"/>
</dbReference>
<keyword evidence="12" id="KW-1185">Reference proteome</keyword>